<protein>
    <submittedName>
        <fullName evidence="2">Membrane protein</fullName>
    </submittedName>
</protein>
<keyword evidence="3" id="KW-1185">Reference proteome</keyword>
<feature type="transmembrane region" description="Helical" evidence="1">
    <location>
        <begin position="62"/>
        <end position="89"/>
    </location>
</feature>
<dbReference type="KEGG" id="bxb:DR64_8654"/>
<keyword evidence="1" id="KW-0812">Transmembrane</keyword>
<dbReference type="STRING" id="266265.Bxe_C1147"/>
<dbReference type="AlphaFoldDB" id="Q13FX7"/>
<sequence>MRELTSYELQAVSGGDFFSDLGNAFTAVTNVVASATVGALWGGGIGSTMGGRYGATAGGWGFSAISAGVALIFGGVLGAAVGAATGAVIGDAKVMIDKAVEFTSILFGPGSNIA</sequence>
<dbReference type="KEGG" id="bxe:Bxe_C1147"/>
<gene>
    <name evidence="2" type="ORF">Bxe_C1147</name>
</gene>
<name>Q13FX7_PARXL</name>
<evidence type="ECO:0000313" key="2">
    <source>
        <dbReference type="EMBL" id="ABE37012.1"/>
    </source>
</evidence>
<dbReference type="EMBL" id="CP000272">
    <property type="protein sequence ID" value="ABE37012.1"/>
    <property type="molecule type" value="Genomic_DNA"/>
</dbReference>
<keyword evidence="1" id="KW-1133">Transmembrane helix</keyword>
<reference evidence="2 3" key="1">
    <citation type="journal article" date="2006" name="Proc. Natl. Acad. Sci. U.S.A.">
        <title>Burkholderia xenovorans LB400 harbors a multi-replicon, 9.73-Mbp genome shaped for versatility.</title>
        <authorList>
            <person name="Chain P.S."/>
            <person name="Denef V.J."/>
            <person name="Konstantinidis K.T."/>
            <person name="Vergez L.M."/>
            <person name="Agullo L."/>
            <person name="Reyes V.L."/>
            <person name="Hauser L."/>
            <person name="Cordova M."/>
            <person name="Gomez L."/>
            <person name="Gonzalez M."/>
            <person name="Land M."/>
            <person name="Lao V."/>
            <person name="Larimer F."/>
            <person name="LiPuma J.J."/>
            <person name="Mahenthiralingam E."/>
            <person name="Malfatti S.A."/>
            <person name="Marx C.J."/>
            <person name="Parnell J.J."/>
            <person name="Ramette A."/>
            <person name="Richardson P."/>
            <person name="Seeger M."/>
            <person name="Smith D."/>
            <person name="Spilker T."/>
            <person name="Sul W.J."/>
            <person name="Tsoi T.V."/>
            <person name="Ulrich L.E."/>
            <person name="Zhulin I.B."/>
            <person name="Tiedje J.M."/>
        </authorList>
    </citation>
    <scope>NUCLEOTIDE SEQUENCE [LARGE SCALE GENOMIC DNA]</scope>
    <source>
        <strain evidence="2 3">LB400</strain>
    </source>
</reference>
<evidence type="ECO:0000313" key="3">
    <source>
        <dbReference type="Proteomes" id="UP000001817"/>
    </source>
</evidence>
<dbReference type="Proteomes" id="UP000001817">
    <property type="component" value="Chromosome 3"/>
</dbReference>
<feature type="transmembrane region" description="Helical" evidence="1">
    <location>
        <begin position="21"/>
        <end position="42"/>
    </location>
</feature>
<proteinExistence type="predicted"/>
<accession>Q13FX7</accession>
<evidence type="ECO:0000256" key="1">
    <source>
        <dbReference type="SAM" id="Phobius"/>
    </source>
</evidence>
<organism evidence="2 3">
    <name type="scientific">Paraburkholderia xenovorans (strain LB400)</name>
    <dbReference type="NCBI Taxonomy" id="266265"/>
    <lineage>
        <taxon>Bacteria</taxon>
        <taxon>Pseudomonadati</taxon>
        <taxon>Pseudomonadota</taxon>
        <taxon>Betaproteobacteria</taxon>
        <taxon>Burkholderiales</taxon>
        <taxon>Burkholderiaceae</taxon>
        <taxon>Paraburkholderia</taxon>
    </lineage>
</organism>
<keyword evidence="1" id="KW-0472">Membrane</keyword>
<dbReference type="RefSeq" id="WP_011494259.1">
    <property type="nucleotide sequence ID" value="NC_007953.1"/>
</dbReference>